<organism evidence="1 2">
    <name type="scientific">Zoarces viviparus</name>
    <name type="common">Viviparous eelpout</name>
    <name type="synonym">Blennius viviparus</name>
    <dbReference type="NCBI Taxonomy" id="48416"/>
    <lineage>
        <taxon>Eukaryota</taxon>
        <taxon>Metazoa</taxon>
        <taxon>Chordata</taxon>
        <taxon>Craniata</taxon>
        <taxon>Vertebrata</taxon>
        <taxon>Euteleostomi</taxon>
        <taxon>Actinopterygii</taxon>
        <taxon>Neopterygii</taxon>
        <taxon>Teleostei</taxon>
        <taxon>Neoteleostei</taxon>
        <taxon>Acanthomorphata</taxon>
        <taxon>Eupercaria</taxon>
        <taxon>Perciformes</taxon>
        <taxon>Cottioidei</taxon>
        <taxon>Zoarcales</taxon>
        <taxon>Zoarcidae</taxon>
        <taxon>Zoarcinae</taxon>
        <taxon>Zoarces</taxon>
    </lineage>
</organism>
<keyword evidence="2" id="KW-1185">Reference proteome</keyword>
<protein>
    <submittedName>
        <fullName evidence="1">Uncharacterized protein</fullName>
    </submittedName>
</protein>
<dbReference type="EMBL" id="JBCEZU010000329">
    <property type="protein sequence ID" value="KAK9521448.1"/>
    <property type="molecule type" value="Genomic_DNA"/>
</dbReference>
<proteinExistence type="predicted"/>
<comment type="caution">
    <text evidence="1">The sequence shown here is derived from an EMBL/GenBank/DDBJ whole genome shotgun (WGS) entry which is preliminary data.</text>
</comment>
<name>A0AAW1EH03_ZOAVI</name>
<accession>A0AAW1EH03</accession>
<dbReference type="AlphaFoldDB" id="A0AAW1EH03"/>
<evidence type="ECO:0000313" key="1">
    <source>
        <dbReference type="EMBL" id="KAK9521448.1"/>
    </source>
</evidence>
<gene>
    <name evidence="1" type="ORF">VZT92_021253</name>
</gene>
<evidence type="ECO:0000313" key="2">
    <source>
        <dbReference type="Proteomes" id="UP001488805"/>
    </source>
</evidence>
<reference evidence="1 2" key="1">
    <citation type="journal article" date="2024" name="Genome Biol. Evol.">
        <title>Chromosome-level genome assembly of the viviparous eelpout Zoarces viviparus.</title>
        <authorList>
            <person name="Fuhrmann N."/>
            <person name="Brasseur M.V."/>
            <person name="Bakowski C.E."/>
            <person name="Podsiadlowski L."/>
            <person name="Prost S."/>
            <person name="Krehenwinkel H."/>
            <person name="Mayer C."/>
        </authorList>
    </citation>
    <scope>NUCLEOTIDE SEQUENCE [LARGE SCALE GENOMIC DNA]</scope>
    <source>
        <strain evidence="1">NO-MEL_2022_Ind0_liver</strain>
    </source>
</reference>
<sequence>MADQATGKSVEQLKVERTTAKRLFTRLVNSITRTHEDMSEEELRDSFNKLKIKAEKVMGANEDVKAGFIAELEAELDKDEYAVLTEQQKADLGRTSDECEMKLKETRSLIQEAL</sequence>
<dbReference type="Proteomes" id="UP001488805">
    <property type="component" value="Unassembled WGS sequence"/>
</dbReference>